<dbReference type="AlphaFoldDB" id="A0A6J6N5Q8"/>
<sequence>MSFRNQRIFLCASILIFSIPTASYAQILIGYNTDGTPMYGPAPQGATGPIATPENPFWMKNPDGTPTEAEKNYTFIPNAEEKARNNVGAESELNEPAPPGMIHIGYNTDGTPKFAAAPQGATGPIATPENPFWIKNPDGTQTAAEKNYVFLPNADERAKSASLLELKKIVENEISTSKFVKVNRSGGFVLTSTLEVSAASSVIKALAIKKGAKSQSISLSFNEDGQLIIKASDKLKGYQVQVTSEGKVLKKITL</sequence>
<protein>
    <submittedName>
        <fullName evidence="1">Unannotated protein</fullName>
    </submittedName>
</protein>
<gene>
    <name evidence="1" type="ORF">UFOPK2362_00315</name>
</gene>
<evidence type="ECO:0000313" key="1">
    <source>
        <dbReference type="EMBL" id="CAB4679903.1"/>
    </source>
</evidence>
<name>A0A6J6N5Q8_9ZZZZ</name>
<dbReference type="EMBL" id="CAEZXI010000019">
    <property type="protein sequence ID" value="CAB4679903.1"/>
    <property type="molecule type" value="Genomic_DNA"/>
</dbReference>
<organism evidence="1">
    <name type="scientific">freshwater metagenome</name>
    <dbReference type="NCBI Taxonomy" id="449393"/>
    <lineage>
        <taxon>unclassified sequences</taxon>
        <taxon>metagenomes</taxon>
        <taxon>ecological metagenomes</taxon>
    </lineage>
</organism>
<reference evidence="1" key="1">
    <citation type="submission" date="2020-05" db="EMBL/GenBank/DDBJ databases">
        <authorList>
            <person name="Chiriac C."/>
            <person name="Salcher M."/>
            <person name="Ghai R."/>
            <person name="Kavagutti S V."/>
        </authorList>
    </citation>
    <scope>NUCLEOTIDE SEQUENCE</scope>
</reference>
<proteinExistence type="predicted"/>
<accession>A0A6J6N5Q8</accession>